<protein>
    <recommendedName>
        <fullName evidence="3">Molecular chaperone Hsp90</fullName>
    </recommendedName>
</protein>
<dbReference type="EMBL" id="CVTD020000018">
    <property type="protein sequence ID" value="CRZ35051.1"/>
    <property type="molecule type" value="Genomic_DNA"/>
</dbReference>
<name>A0A0H5SJV6_HERHM</name>
<dbReference type="AlphaFoldDB" id="A0A0H5SJV6"/>
<sequence length="116" mass="13024">MSNKNVIIEKTNELLNTHCYEGLRNAAKEWLESLGTDKEKEAGKKYVDMLQESIVDIDAVINLFSSDFGIEKFGREKAEEIANHAKEVKAKGAKWCDCPACTAALEILKYKEDLLA</sequence>
<dbReference type="Proteomes" id="UP000236497">
    <property type="component" value="Unassembled WGS sequence"/>
</dbReference>
<evidence type="ECO:0000313" key="1">
    <source>
        <dbReference type="EMBL" id="CRZ35051.1"/>
    </source>
</evidence>
<reference evidence="1 2" key="1">
    <citation type="submission" date="2015-06" db="EMBL/GenBank/DDBJ databases">
        <authorList>
            <person name="Wibberg Daniel"/>
        </authorList>
    </citation>
    <scope>NUCLEOTIDE SEQUENCE [LARGE SCALE GENOMIC DNA]</scope>
    <source>
        <strain evidence="1 2">T3/55T</strain>
    </source>
</reference>
<gene>
    <name evidence="1" type="ORF">HHT355_1851</name>
</gene>
<proteinExistence type="predicted"/>
<evidence type="ECO:0008006" key="3">
    <source>
        <dbReference type="Google" id="ProtNLM"/>
    </source>
</evidence>
<keyword evidence="2" id="KW-1185">Reference proteome</keyword>
<evidence type="ECO:0000313" key="2">
    <source>
        <dbReference type="Proteomes" id="UP000236497"/>
    </source>
</evidence>
<organism evidence="1 2">
    <name type="scientific">Herbinix hemicellulosilytica</name>
    <dbReference type="NCBI Taxonomy" id="1564487"/>
    <lineage>
        <taxon>Bacteria</taxon>
        <taxon>Bacillati</taxon>
        <taxon>Bacillota</taxon>
        <taxon>Clostridia</taxon>
        <taxon>Lachnospirales</taxon>
        <taxon>Lachnospiraceae</taxon>
        <taxon>Herbinix</taxon>
    </lineage>
</organism>
<dbReference type="RefSeq" id="WP_103203151.1">
    <property type="nucleotide sequence ID" value="NZ_CVTD020000018.1"/>
</dbReference>
<accession>A0A0H5SJV6</accession>
<dbReference type="OrthoDB" id="1654682at2"/>